<dbReference type="InterPro" id="IPR005532">
    <property type="entry name" value="SUMF_dom"/>
</dbReference>
<evidence type="ECO:0000256" key="1">
    <source>
        <dbReference type="ARBA" id="ARBA00023002"/>
    </source>
</evidence>
<protein>
    <submittedName>
        <fullName evidence="6">Ergothioneine biosynthesis protein EgtB</fullName>
    </submittedName>
</protein>
<dbReference type="InterPro" id="IPR016187">
    <property type="entry name" value="CTDL_fold"/>
</dbReference>
<dbReference type="NCBIfam" id="TIGR03440">
    <property type="entry name" value="egtB_TIGR03440"/>
    <property type="match status" value="1"/>
</dbReference>
<dbReference type="Pfam" id="PF03781">
    <property type="entry name" value="FGE-sulfatase"/>
    <property type="match status" value="1"/>
</dbReference>
<gene>
    <name evidence="6" type="ORF">FDP08_01980</name>
</gene>
<proteinExistence type="predicted"/>
<dbReference type="InterPro" id="IPR051043">
    <property type="entry name" value="Sulfatase_Mod_Factor_Kinase"/>
</dbReference>
<comment type="pathway">
    <text evidence="3">Amino-acid biosynthesis; ergothioneine biosynthesis.</text>
</comment>
<dbReference type="Pfam" id="PF12867">
    <property type="entry name" value="DinB_2"/>
    <property type="match status" value="1"/>
</dbReference>
<dbReference type="InterPro" id="IPR042095">
    <property type="entry name" value="SUMF_sf"/>
</dbReference>
<evidence type="ECO:0000313" key="6">
    <source>
        <dbReference type="EMBL" id="TKV66941.1"/>
    </source>
</evidence>
<feature type="domain" description="Sulfatase-modifying factor enzyme-like" evidence="4">
    <location>
        <begin position="197"/>
        <end position="438"/>
    </location>
</feature>
<dbReference type="Gene3D" id="3.90.1580.10">
    <property type="entry name" value="paralog of FGE (formylglycine-generating enzyme)"/>
    <property type="match status" value="1"/>
</dbReference>
<keyword evidence="1" id="KW-0560">Oxidoreductase</keyword>
<comment type="caution">
    <text evidence="6">The sequence shown here is derived from an EMBL/GenBank/DDBJ whole genome shotgun (WGS) entry which is preliminary data.</text>
</comment>
<feature type="domain" description="DinB-like" evidence="5">
    <location>
        <begin position="25"/>
        <end position="158"/>
    </location>
</feature>
<evidence type="ECO:0000313" key="7">
    <source>
        <dbReference type="Proteomes" id="UP000308488"/>
    </source>
</evidence>
<keyword evidence="7" id="KW-1185">Reference proteome</keyword>
<dbReference type="InterPro" id="IPR017806">
    <property type="entry name" value="EgtB"/>
</dbReference>
<evidence type="ECO:0000259" key="5">
    <source>
        <dbReference type="Pfam" id="PF12867"/>
    </source>
</evidence>
<dbReference type="GO" id="GO:0052699">
    <property type="term" value="P:ergothioneine biosynthetic process"/>
    <property type="evidence" value="ECO:0007669"/>
    <property type="project" value="InterPro"/>
</dbReference>
<dbReference type="OrthoDB" id="9768004at2"/>
<dbReference type="EMBL" id="SZYH01000001">
    <property type="protein sequence ID" value="TKV66941.1"/>
    <property type="molecule type" value="Genomic_DNA"/>
</dbReference>
<dbReference type="PANTHER" id="PTHR23150">
    <property type="entry name" value="SULFATASE MODIFYING FACTOR 1, 2"/>
    <property type="match status" value="1"/>
</dbReference>
<dbReference type="AlphaFoldDB" id="A0A4U6R0Y7"/>
<dbReference type="Proteomes" id="UP000308488">
    <property type="component" value="Unassembled WGS sequence"/>
</dbReference>
<organism evidence="6 7">
    <name type="scientific">Marinobacter panjinensis</name>
    <dbReference type="NCBI Taxonomy" id="2576384"/>
    <lineage>
        <taxon>Bacteria</taxon>
        <taxon>Pseudomonadati</taxon>
        <taxon>Pseudomonadota</taxon>
        <taxon>Gammaproteobacteria</taxon>
        <taxon>Pseudomonadales</taxon>
        <taxon>Marinobacteraceae</taxon>
        <taxon>Marinobacter</taxon>
    </lineage>
</organism>
<reference evidence="6 7" key="1">
    <citation type="submission" date="2019-05" db="EMBL/GenBank/DDBJ databases">
        <title>Marinobacter panjinensis sp. nov., a moderately halophilic bacterium isolated from sea tidal flat environment.</title>
        <authorList>
            <person name="Yang W."/>
            <person name="An M."/>
            <person name="He W."/>
            <person name="Luo X."/>
            <person name="Zhu L."/>
            <person name="Chen G."/>
            <person name="Zhang Y."/>
            <person name="Wang Y."/>
        </authorList>
    </citation>
    <scope>NUCLEOTIDE SEQUENCE [LARGE SCALE GENOMIC DNA]</scope>
    <source>
        <strain evidence="6 7">PJ-16</strain>
    </source>
</reference>
<dbReference type="PANTHER" id="PTHR23150:SF36">
    <property type="entry name" value="HERCYNINE OXYGENASE"/>
    <property type="match status" value="1"/>
</dbReference>
<evidence type="ECO:0000256" key="3">
    <source>
        <dbReference type="ARBA" id="ARBA00037882"/>
    </source>
</evidence>
<evidence type="ECO:0000256" key="2">
    <source>
        <dbReference type="ARBA" id="ARBA00023004"/>
    </source>
</evidence>
<dbReference type="InterPro" id="IPR024775">
    <property type="entry name" value="DinB-like"/>
</dbReference>
<sequence>MSHAEQLYPTLVVEANSPEDWLDAFREVRLASEQLCSPLETEDYVIQSMDDVSPPKWHLAHVTWFFEAFLLKPFLKGYVPLNEAYDHLFNSYYETHSNPFPRPRRGLLSRPTVANVYRYRRYVDDAMGLLLNNPPAEHSQAIAERVCLGIHHEQQHQELLAMDIKHILAQNPLQPVYSKRLQAPPGGQPMPMGWRAYEGGLVTIGLKEDGVEFAFDNERPAHRQYLEPFELATRPVTNQDYIRFMEQGGYQDPALWLSDGWHLIRENGWTAPLYWARDGEQWYQFTLTGWRKVDPLAPVCHVSFYEADAFARWAGARLPTEAEWEQAATHTRNRTGNFAESGYLQPVAAEAGSASNPNDAPLQMFGDVWEWTGSAYRPYPGFRTLAGSLGEYNGKFMSGQMVLRGGCCATPASHIRPTYRNFYPPSARWAFSGFRLAREATR</sequence>
<dbReference type="SUPFAM" id="SSF56436">
    <property type="entry name" value="C-type lectin-like"/>
    <property type="match status" value="1"/>
</dbReference>
<evidence type="ECO:0000259" key="4">
    <source>
        <dbReference type="Pfam" id="PF03781"/>
    </source>
</evidence>
<accession>A0A4U6R0Y7</accession>
<name>A0A4U6R0Y7_9GAMM</name>
<dbReference type="RefSeq" id="WP_137434363.1">
    <property type="nucleotide sequence ID" value="NZ_JANRHC010000004.1"/>
</dbReference>
<keyword evidence="2" id="KW-0408">Iron</keyword>